<dbReference type="AlphaFoldDB" id="A0A381R5T7"/>
<dbReference type="GO" id="GO:0046429">
    <property type="term" value="F:4-hydroxy-3-methylbut-2-en-1-yl diphosphate synthase activity (ferredoxin)"/>
    <property type="evidence" value="ECO:0007669"/>
    <property type="project" value="InterPro"/>
</dbReference>
<dbReference type="PIRSF" id="PIRSF004640">
    <property type="entry name" value="IspG"/>
    <property type="match status" value="1"/>
</dbReference>
<feature type="domain" description="IspG C-terminal" evidence="9">
    <location>
        <begin position="269"/>
        <end position="353"/>
    </location>
</feature>
<evidence type="ECO:0000256" key="4">
    <source>
        <dbReference type="ARBA" id="ARBA00023002"/>
    </source>
</evidence>
<dbReference type="GO" id="GO:0051539">
    <property type="term" value="F:4 iron, 4 sulfur cluster binding"/>
    <property type="evidence" value="ECO:0007669"/>
    <property type="project" value="UniProtKB-KW"/>
</dbReference>
<dbReference type="Pfam" id="PF26540">
    <property type="entry name" value="GcpE_C"/>
    <property type="match status" value="1"/>
</dbReference>
<keyword evidence="7" id="KW-0414">Isoprene biosynthesis</keyword>
<gene>
    <name evidence="10" type="ORF">METZ01_LOCUS39959</name>
</gene>
<keyword evidence="4" id="KW-0560">Oxidoreductase</keyword>
<dbReference type="GO" id="GO:0016114">
    <property type="term" value="P:terpenoid biosynthetic process"/>
    <property type="evidence" value="ECO:0007669"/>
    <property type="project" value="InterPro"/>
</dbReference>
<sequence length="408" mass="43584">MEVQAAIERRPTRQVMVGSVAVGGDAPITVQSMTVTRTADHEATLQQIYDLAMAGADIVRCTCNEIEAAEGLARIVPRSPVPIVADIHHQYRMALAALEAGVHCLRLNPGNIRKPEHIRAVATEARDRGVPIRIGVNGGSLHPDLYEKHGGRVTPEAMVESALDEIRFFADVDFDLIKISVKASSVPIMVEAYRQLSEVTDYPLHLGVTEAGPPPAGLIKSSAGIGALLSQGIGDTIRYSLTADPVEEARAGRALLEAMGLRERRNVDLIACPSCGRAEIDVVAVAADAMAAFADREIPLQVAVMGCVVNGPGEARDADLGIAAGNRRGHLFVKGRNAAVVAEDEMVDALVEWAELIHAEGAEAALARVDTEKAAREAERDRLRLLADQGEDVNDAGTRIELIRRHAG</sequence>
<dbReference type="GO" id="GO:0019288">
    <property type="term" value="P:isopentenyl diphosphate biosynthetic process, methylerythritol 4-phosphate pathway"/>
    <property type="evidence" value="ECO:0007669"/>
    <property type="project" value="TreeGrafter"/>
</dbReference>
<feature type="domain" description="IspG TIM-barrel" evidence="8">
    <location>
        <begin position="12"/>
        <end position="252"/>
    </location>
</feature>
<comment type="cofactor">
    <cofactor evidence="1">
        <name>[4Fe-4S] cluster</name>
        <dbReference type="ChEBI" id="CHEBI:49883"/>
    </cofactor>
</comment>
<name>A0A381R5T7_9ZZZZ</name>
<dbReference type="InterPro" id="IPR058578">
    <property type="entry name" value="IspG_TIM"/>
</dbReference>
<dbReference type="NCBIfam" id="NF001540">
    <property type="entry name" value="PRK00366.1"/>
    <property type="match status" value="1"/>
</dbReference>
<dbReference type="InterPro" id="IPR011005">
    <property type="entry name" value="Dihydropteroate_synth-like_sf"/>
</dbReference>
<dbReference type="Pfam" id="PF04551">
    <property type="entry name" value="GcpE"/>
    <property type="match status" value="1"/>
</dbReference>
<dbReference type="Gene3D" id="3.30.413.10">
    <property type="entry name" value="Sulfite Reductase Hemoprotein, domain 1"/>
    <property type="match status" value="1"/>
</dbReference>
<dbReference type="HAMAP" id="MF_00159">
    <property type="entry name" value="IspG"/>
    <property type="match status" value="1"/>
</dbReference>
<evidence type="ECO:0000256" key="5">
    <source>
        <dbReference type="ARBA" id="ARBA00023004"/>
    </source>
</evidence>
<dbReference type="InterPro" id="IPR016425">
    <property type="entry name" value="IspG_bac"/>
</dbReference>
<keyword evidence="6" id="KW-0411">Iron-sulfur</keyword>
<dbReference type="GO" id="GO:0005506">
    <property type="term" value="F:iron ion binding"/>
    <property type="evidence" value="ECO:0007669"/>
    <property type="project" value="InterPro"/>
</dbReference>
<evidence type="ECO:0000256" key="1">
    <source>
        <dbReference type="ARBA" id="ARBA00001966"/>
    </source>
</evidence>
<dbReference type="SUPFAM" id="SSF56014">
    <property type="entry name" value="Nitrite and sulphite reductase 4Fe-4S domain-like"/>
    <property type="match status" value="1"/>
</dbReference>
<evidence type="ECO:0000259" key="9">
    <source>
        <dbReference type="Pfam" id="PF26540"/>
    </source>
</evidence>
<dbReference type="FunFam" id="3.20.20.20:FF:000001">
    <property type="entry name" value="4-hydroxy-3-methylbut-2-en-1-yl diphosphate synthase (flavodoxin)"/>
    <property type="match status" value="1"/>
</dbReference>
<reference evidence="10" key="1">
    <citation type="submission" date="2018-05" db="EMBL/GenBank/DDBJ databases">
        <authorList>
            <person name="Lanie J.A."/>
            <person name="Ng W.-L."/>
            <person name="Kazmierczak K.M."/>
            <person name="Andrzejewski T.M."/>
            <person name="Davidsen T.M."/>
            <person name="Wayne K.J."/>
            <person name="Tettelin H."/>
            <person name="Glass J.I."/>
            <person name="Rusch D."/>
            <person name="Podicherti R."/>
            <person name="Tsui H.-C.T."/>
            <person name="Winkler M.E."/>
        </authorList>
    </citation>
    <scope>NUCLEOTIDE SEQUENCE</scope>
</reference>
<organism evidence="10">
    <name type="scientific">marine metagenome</name>
    <dbReference type="NCBI Taxonomy" id="408172"/>
    <lineage>
        <taxon>unclassified sequences</taxon>
        <taxon>metagenomes</taxon>
        <taxon>ecological metagenomes</taxon>
    </lineage>
</organism>
<dbReference type="Gene3D" id="3.20.20.20">
    <property type="entry name" value="Dihydropteroate synthase-like"/>
    <property type="match status" value="1"/>
</dbReference>
<dbReference type="EMBL" id="UINC01001709">
    <property type="protein sequence ID" value="SUZ87105.1"/>
    <property type="molecule type" value="Genomic_DNA"/>
</dbReference>
<evidence type="ECO:0000256" key="6">
    <source>
        <dbReference type="ARBA" id="ARBA00023014"/>
    </source>
</evidence>
<dbReference type="InterPro" id="IPR004588">
    <property type="entry name" value="IspG_bac-typ"/>
</dbReference>
<dbReference type="PANTHER" id="PTHR30454">
    <property type="entry name" value="4-HYDROXY-3-METHYLBUT-2-EN-1-YL DIPHOSPHATE SYNTHASE"/>
    <property type="match status" value="1"/>
</dbReference>
<dbReference type="InterPro" id="IPR045854">
    <property type="entry name" value="NO2/SO3_Rdtase_4Fe4S_sf"/>
</dbReference>
<dbReference type="NCBIfam" id="TIGR00612">
    <property type="entry name" value="ispG_gcpE"/>
    <property type="match status" value="1"/>
</dbReference>
<proteinExistence type="inferred from homology"/>
<evidence type="ECO:0000256" key="7">
    <source>
        <dbReference type="ARBA" id="ARBA00023229"/>
    </source>
</evidence>
<dbReference type="SUPFAM" id="SSF51717">
    <property type="entry name" value="Dihydropteroate synthetase-like"/>
    <property type="match status" value="1"/>
</dbReference>
<keyword evidence="3" id="KW-0479">Metal-binding</keyword>
<accession>A0A381R5T7</accession>
<keyword evidence="2" id="KW-0004">4Fe-4S</keyword>
<evidence type="ECO:0000259" key="8">
    <source>
        <dbReference type="Pfam" id="PF04551"/>
    </source>
</evidence>
<evidence type="ECO:0000256" key="2">
    <source>
        <dbReference type="ARBA" id="ARBA00022485"/>
    </source>
</evidence>
<dbReference type="PANTHER" id="PTHR30454:SF0">
    <property type="entry name" value="4-HYDROXY-3-METHYLBUT-2-EN-1-YL DIPHOSPHATE SYNTHASE (FERREDOXIN), CHLOROPLASTIC"/>
    <property type="match status" value="1"/>
</dbReference>
<evidence type="ECO:0000313" key="10">
    <source>
        <dbReference type="EMBL" id="SUZ87105.1"/>
    </source>
</evidence>
<keyword evidence="5" id="KW-0408">Iron</keyword>
<evidence type="ECO:0000256" key="3">
    <source>
        <dbReference type="ARBA" id="ARBA00022723"/>
    </source>
</evidence>
<evidence type="ECO:0008006" key="11">
    <source>
        <dbReference type="Google" id="ProtNLM"/>
    </source>
</evidence>
<dbReference type="InterPro" id="IPR058579">
    <property type="entry name" value="IspG_C"/>
</dbReference>
<protein>
    <recommendedName>
        <fullName evidence="11">4-hydroxy-3-methylbut-2-en-1-yl diphosphate synthase</fullName>
    </recommendedName>
</protein>